<feature type="region of interest" description="Disordered" evidence="1">
    <location>
        <begin position="173"/>
        <end position="192"/>
    </location>
</feature>
<dbReference type="InterPro" id="IPR052104">
    <property type="entry name" value="Mito_Release_Factor_mL62"/>
</dbReference>
<dbReference type="EMBL" id="LR877147">
    <property type="protein sequence ID" value="CAD2214277.1"/>
    <property type="molecule type" value="Genomic_DNA"/>
</dbReference>
<dbReference type="GO" id="GO:0070126">
    <property type="term" value="P:mitochondrial translational termination"/>
    <property type="evidence" value="ECO:0007669"/>
    <property type="project" value="TreeGrafter"/>
</dbReference>
<feature type="domain" description="Prokaryotic-type class I peptide chain release factors" evidence="2">
    <location>
        <begin position="55"/>
        <end position="186"/>
    </location>
</feature>
<gene>
    <name evidence="3" type="ORF">ADEAN_000172200</name>
</gene>
<dbReference type="AlphaFoldDB" id="A0A7G2C672"/>
<accession>A0A7G2C672</accession>
<dbReference type="VEuPathDB" id="TriTrypDB:ADEAN_000172200"/>
<proteinExistence type="predicted"/>
<dbReference type="InterPro" id="IPR000352">
    <property type="entry name" value="Pep_chain_release_fac_I"/>
</dbReference>
<dbReference type="GO" id="GO:0016150">
    <property type="term" value="F:translation release factor activity, codon nonspecific"/>
    <property type="evidence" value="ECO:0007669"/>
    <property type="project" value="TreeGrafter"/>
</dbReference>
<dbReference type="Pfam" id="PF00472">
    <property type="entry name" value="RF-1"/>
    <property type="match status" value="1"/>
</dbReference>
<dbReference type="SUPFAM" id="SSF110916">
    <property type="entry name" value="Peptidyl-tRNA hydrolase domain-like"/>
    <property type="match status" value="1"/>
</dbReference>
<dbReference type="PANTHER" id="PTHR11075:SF54">
    <property type="entry name" value="LARGE RIBOSOMAL SUBUNIT PROTEIN ML62"/>
    <property type="match status" value="1"/>
</dbReference>
<organism evidence="3 4">
    <name type="scientific">Angomonas deanei</name>
    <dbReference type="NCBI Taxonomy" id="59799"/>
    <lineage>
        <taxon>Eukaryota</taxon>
        <taxon>Discoba</taxon>
        <taxon>Euglenozoa</taxon>
        <taxon>Kinetoplastea</taxon>
        <taxon>Metakinetoplastina</taxon>
        <taxon>Trypanosomatida</taxon>
        <taxon>Trypanosomatidae</taxon>
        <taxon>Strigomonadinae</taxon>
        <taxon>Angomonas</taxon>
    </lineage>
</organism>
<keyword evidence="4" id="KW-1185">Reference proteome</keyword>
<sequence length="192" mass="21510">MFKRILPYGRVCVRPFGSGTLLFQSVVAQSPLCTPLRGSKVSSYKEEGYYRLDKRQVRLDPSLYEIKTMRGSGPGGQGVNSSSNKVELRISMEKLAELYDEDIIQALCQQSGSVTADLSTLIVSSHDQRSALQNKEACIDKVKDLIVTASWVPPVEADPIEKSAHIVTQHKEKRRVKSNKNRMVRSARKGQW</sequence>
<reference evidence="3 4" key="1">
    <citation type="submission" date="2020-08" db="EMBL/GenBank/DDBJ databases">
        <authorList>
            <person name="Newling K."/>
            <person name="Davey J."/>
            <person name="Forrester S."/>
        </authorList>
    </citation>
    <scope>NUCLEOTIDE SEQUENCE [LARGE SCALE GENOMIC DNA]</scope>
    <source>
        <strain evidence="4">Crithidia deanei Carvalho (ATCC PRA-265)</strain>
    </source>
</reference>
<dbReference type="GO" id="GO:0005762">
    <property type="term" value="C:mitochondrial large ribosomal subunit"/>
    <property type="evidence" value="ECO:0007669"/>
    <property type="project" value="TreeGrafter"/>
</dbReference>
<protein>
    <submittedName>
        <fullName evidence="3">RF-1 domain containing protein, putative</fullName>
    </submittedName>
</protein>
<evidence type="ECO:0000313" key="4">
    <source>
        <dbReference type="Proteomes" id="UP000515908"/>
    </source>
</evidence>
<dbReference type="Proteomes" id="UP000515908">
    <property type="component" value="Chromosome 03"/>
</dbReference>
<evidence type="ECO:0000313" key="3">
    <source>
        <dbReference type="EMBL" id="CAD2214277.1"/>
    </source>
</evidence>
<dbReference type="PANTHER" id="PTHR11075">
    <property type="entry name" value="PEPTIDE CHAIN RELEASE FACTOR"/>
    <property type="match status" value="1"/>
</dbReference>
<dbReference type="Gene3D" id="3.30.160.20">
    <property type="match status" value="1"/>
</dbReference>
<evidence type="ECO:0000259" key="2">
    <source>
        <dbReference type="Pfam" id="PF00472"/>
    </source>
</evidence>
<evidence type="ECO:0000256" key="1">
    <source>
        <dbReference type="SAM" id="MobiDB-lite"/>
    </source>
</evidence>
<dbReference type="GO" id="GO:0004045">
    <property type="term" value="F:peptidyl-tRNA hydrolase activity"/>
    <property type="evidence" value="ECO:0007669"/>
    <property type="project" value="TreeGrafter"/>
</dbReference>
<name>A0A7G2C672_9TRYP</name>